<dbReference type="AlphaFoldDB" id="A0A8S3XP17"/>
<protein>
    <submittedName>
        <fullName evidence="1">(apollo) hypothetical protein</fullName>
    </submittedName>
</protein>
<dbReference type="OrthoDB" id="2195431at2759"/>
<proteinExistence type="predicted"/>
<dbReference type="Proteomes" id="UP000691718">
    <property type="component" value="Unassembled WGS sequence"/>
</dbReference>
<sequence>MVEQPANVDAAVNTPVVVDSNDDGTVAQELELEHMRSTLEEAIVETRSTPLENRPRLPRIAPSKRNRAVVRALNPMLVTYLEASRDLCETDSILFGAALAVCRIIGAKVSTAGRATGHSSAIPAWRRRIEERIAKARALIGRLICFRSGNNRPRIVRTVRMAFAGTNVSLSQPDITQKLTESIDDLKQRIAAWGKRIRRYTERSTRFNQNRLFQSDQKRLYESLERPMVSGTGPAPNQADTVAFWRGLWSEPVNHSEGPWTEVVASQCAGITPMDPVIITPDDVAEAVRRAPNWKSPGLDGLHHYWLKGFMVCYSVLARQFQEALNQKSLPSLFTTGITHLVPKDQGTTDPSKYRPITGLRLLDFPPELRDCSDKMCDKPEHNLVIEKLYDDITSILLDAASYSHKCLKRNKKGYITGWNRHVRPAHIKARLCFQTWVWAGRPTCGALYEDMRDSRRAFKSKLKWCQDNAEQIKMDILAMSCEAKKFGEFWQQTKGLNARVPLPAEVGGITGSENIANMFKAQFKVDPSKIVCSLDDGEDIVNSGISPLRFTFKEVNDAIRNMKRGEKDAGKTALMPFS</sequence>
<dbReference type="EMBL" id="CAJQZP010001169">
    <property type="protein sequence ID" value="CAG5024979.1"/>
    <property type="molecule type" value="Genomic_DNA"/>
</dbReference>
<reference evidence="1" key="1">
    <citation type="submission" date="2021-04" db="EMBL/GenBank/DDBJ databases">
        <authorList>
            <person name="Tunstrom K."/>
        </authorList>
    </citation>
    <scope>NUCLEOTIDE SEQUENCE</scope>
</reference>
<organism evidence="1 2">
    <name type="scientific">Parnassius apollo</name>
    <name type="common">Apollo butterfly</name>
    <name type="synonym">Papilio apollo</name>
    <dbReference type="NCBI Taxonomy" id="110799"/>
    <lineage>
        <taxon>Eukaryota</taxon>
        <taxon>Metazoa</taxon>
        <taxon>Ecdysozoa</taxon>
        <taxon>Arthropoda</taxon>
        <taxon>Hexapoda</taxon>
        <taxon>Insecta</taxon>
        <taxon>Pterygota</taxon>
        <taxon>Neoptera</taxon>
        <taxon>Endopterygota</taxon>
        <taxon>Lepidoptera</taxon>
        <taxon>Glossata</taxon>
        <taxon>Ditrysia</taxon>
        <taxon>Papilionoidea</taxon>
        <taxon>Papilionidae</taxon>
        <taxon>Parnassiinae</taxon>
        <taxon>Parnassini</taxon>
        <taxon>Parnassius</taxon>
        <taxon>Parnassius</taxon>
    </lineage>
</organism>
<evidence type="ECO:0000313" key="2">
    <source>
        <dbReference type="Proteomes" id="UP000691718"/>
    </source>
</evidence>
<gene>
    <name evidence="1" type="ORF">PAPOLLO_LOCUS18245</name>
</gene>
<accession>A0A8S3XP17</accession>
<comment type="caution">
    <text evidence="1">The sequence shown here is derived from an EMBL/GenBank/DDBJ whole genome shotgun (WGS) entry which is preliminary data.</text>
</comment>
<keyword evidence="2" id="KW-1185">Reference proteome</keyword>
<name>A0A8S3XP17_PARAO</name>
<evidence type="ECO:0000313" key="1">
    <source>
        <dbReference type="EMBL" id="CAG5024979.1"/>
    </source>
</evidence>